<evidence type="ECO:0000313" key="1">
    <source>
        <dbReference type="EMBL" id="ADY02368.1"/>
    </source>
</evidence>
<dbReference type="AlphaFoldDB" id="F0QX79"/>
<dbReference type="eggNOG" id="arCOG05535">
    <property type="taxonomic scope" value="Archaea"/>
</dbReference>
<dbReference type="HOGENOM" id="CLU_168026_0_0_2"/>
<reference evidence="1 2" key="1">
    <citation type="journal article" date="2011" name="J. Bacteriol.">
        <title>Complete genome sequence of 'Vulcanisaeta moutnovskia' strain 768-28, a novel member of the hyperthermophilic crenarchaeal genus vulcanisaeta.</title>
        <authorList>
            <person name="Gumerov V.M."/>
            <person name="Mardanov A.V."/>
            <person name="Beletsky A.V."/>
            <person name="Prokofeva M.I."/>
            <person name="Bonch-Osmolovskaya E.A."/>
            <person name="Ravin N.V."/>
            <person name="Skryabin K.G."/>
        </authorList>
    </citation>
    <scope>NUCLEOTIDE SEQUENCE [LARGE SCALE GENOMIC DNA]</scope>
    <source>
        <strain evidence="1 2">768-28</strain>
    </source>
</reference>
<dbReference type="EMBL" id="CP002529">
    <property type="protein sequence ID" value="ADY02368.1"/>
    <property type="molecule type" value="Genomic_DNA"/>
</dbReference>
<gene>
    <name evidence="1" type="ordered locus">VMUT_2172</name>
</gene>
<proteinExistence type="predicted"/>
<dbReference type="Proteomes" id="UP000007485">
    <property type="component" value="Chromosome"/>
</dbReference>
<accession>F0QX79</accession>
<sequence>MCNGIAYEVECEDKVHYGVGQALAYQYGGLRAGLIVIVIDEDSNKMKQLINFLKWISDKLKIDAHILKCIRYDCELLKIA</sequence>
<dbReference type="KEGG" id="vmo:VMUT_2172"/>
<organism evidence="1 2">
    <name type="scientific">Vulcanisaeta moutnovskia (strain 768-28)</name>
    <dbReference type="NCBI Taxonomy" id="985053"/>
    <lineage>
        <taxon>Archaea</taxon>
        <taxon>Thermoproteota</taxon>
        <taxon>Thermoprotei</taxon>
        <taxon>Thermoproteales</taxon>
        <taxon>Thermoproteaceae</taxon>
        <taxon>Vulcanisaeta</taxon>
    </lineage>
</organism>
<evidence type="ECO:0000313" key="2">
    <source>
        <dbReference type="Proteomes" id="UP000007485"/>
    </source>
</evidence>
<name>F0QX79_VULM7</name>
<keyword evidence="2" id="KW-1185">Reference proteome</keyword>
<protein>
    <submittedName>
        <fullName evidence="1">Uncharacterized protein</fullName>
    </submittedName>
</protein>